<evidence type="ECO:0000313" key="1">
    <source>
        <dbReference type="EMBL" id="AJI21286.1"/>
    </source>
</evidence>
<dbReference type="Proteomes" id="UP000031829">
    <property type="component" value="Chromosome"/>
</dbReference>
<name>A0A0B6ACL9_PRIM2</name>
<evidence type="ECO:0000313" key="2">
    <source>
        <dbReference type="Proteomes" id="UP000031829"/>
    </source>
</evidence>
<dbReference type="REBASE" id="102728">
    <property type="entry name" value="Bme15308McrBP"/>
</dbReference>
<dbReference type="KEGG" id="bmeg:BG04_5016"/>
<dbReference type="InterPro" id="IPR007505">
    <property type="entry name" value="PDDEXK_7"/>
</dbReference>
<dbReference type="AlphaFoldDB" id="A0A0B6ACL9"/>
<accession>A0A0B6ACL9</accession>
<dbReference type="RefSeq" id="WP_016764318.1">
    <property type="nucleotide sequence ID" value="NZ_BCVB01000010.1"/>
</dbReference>
<dbReference type="EMBL" id="CP009920">
    <property type="protein sequence ID" value="AJI21286.1"/>
    <property type="molecule type" value="Genomic_DNA"/>
</dbReference>
<organism evidence="1 2">
    <name type="scientific">Priestia megaterium (strain ATCC 14581 / DSM 32 / CCUG 1817 / JCM 2506 / NBRC 15308 / NCIMB 9376 / NCTC 10342 / NRRL B-14308 / VKM B-512 / Ford 19)</name>
    <name type="common">Bacillus megaterium</name>
    <dbReference type="NCBI Taxonomy" id="1348623"/>
    <lineage>
        <taxon>Bacteria</taxon>
        <taxon>Bacillati</taxon>
        <taxon>Bacillota</taxon>
        <taxon>Bacilli</taxon>
        <taxon>Bacillales</taxon>
        <taxon>Bacillaceae</taxon>
        <taxon>Priestia</taxon>
    </lineage>
</organism>
<sequence length="570" mass="66329">MKYTDTRHFGLIPYVEIETDTCTVVIKGKNKKKIKSAEEVMFFSCTGKGITHVKVLNQTKGMMTSKPPLEPLFFENETYQITVVSKNETSLFVNHDSKAVEQSFQSVGFPYILTGNISFQNEVGYSTFHVYSEREKELSFTLEIFPSKMSYKTDYVHMVDEVNGYIHDLAYDMLRKTYIEAKSVWSKQATWTEFYHVLSHYMKPFLHSVRQIENQPFQSVKVEHELMRGDQIKKQDSRAISFVRTHPTYLASSSRGIKINRNIKVVPTKAIGTRHVSTYDNLENQSVKWMMTQLYHKLTALIDKLIEDRYVKKEAVSALETNHAELKRLLNNAFWQRVKTLQASILPSTLRTAPRYREASRYFMFLTRGLALNGEFYHLSLKDIATLYEYWTYVSLLKKLQTYGKRIEQNIMTTTEQGLNVRMQPSYHRFRVGKAEVTLWYQKAYHHTHTVIQKPDLLLEVKQGEKKSVYLFDAKYRIKPNHDTPSPREEDINTMHRYRDAIVEENGIKPVQTAIVLFPGKAEGYKQHHFYKSIECVGVGALPFLPGEEGLVEEFIEAICTVEPHFFSAE</sequence>
<gene>
    <name evidence="1" type="ORF">BG04_5016</name>
</gene>
<dbReference type="InterPro" id="IPR018633">
    <property type="entry name" value="DUF2357"/>
</dbReference>
<proteinExistence type="predicted"/>
<dbReference type="GeneID" id="93642984"/>
<dbReference type="REBASE" id="98242">
    <property type="entry name" value="Bme14581McrB2P"/>
</dbReference>
<protein>
    <submittedName>
        <fullName evidence="1">Uncharacterized protein</fullName>
    </submittedName>
</protein>
<reference evidence="1 2" key="1">
    <citation type="journal article" date="2015" name="Genome Announc.">
        <title>Complete genome sequences for 35 biothreat assay-relevant bacillus species.</title>
        <authorList>
            <person name="Johnson S.L."/>
            <person name="Daligault H.E."/>
            <person name="Davenport K.W."/>
            <person name="Jaissle J."/>
            <person name="Frey K.G."/>
            <person name="Ladner J.T."/>
            <person name="Broomall S.M."/>
            <person name="Bishop-Lilly K.A."/>
            <person name="Bruce D.C."/>
            <person name="Gibbons H.S."/>
            <person name="Coyne S.R."/>
            <person name="Lo C.C."/>
            <person name="Meincke L."/>
            <person name="Munk A.C."/>
            <person name="Koroleva G.I."/>
            <person name="Rosenzweig C.N."/>
            <person name="Palacios G.F."/>
            <person name="Redden C.L."/>
            <person name="Minogue T.D."/>
            <person name="Chain P.S."/>
        </authorList>
    </citation>
    <scope>NUCLEOTIDE SEQUENCE [LARGE SCALE GENOMIC DNA]</scope>
    <source>
        <strain evidence="2">ATCC 14581 / DSM 32 / JCM 2506 / NBRC 15308 / NCIMB 9376 / NCTC 10342 / NRRL B-14308 / VKM B-512</strain>
    </source>
</reference>
<dbReference type="HOGENOM" id="CLU_018970_0_0_9"/>
<dbReference type="Pfam" id="PF04411">
    <property type="entry name" value="PDDEXK_7"/>
    <property type="match status" value="1"/>
</dbReference>
<dbReference type="Pfam" id="PF09823">
    <property type="entry name" value="DUF2357"/>
    <property type="match status" value="1"/>
</dbReference>